<dbReference type="AlphaFoldDB" id="A0A9J7E8B1"/>
<evidence type="ECO:0000313" key="1">
    <source>
        <dbReference type="Proteomes" id="UP000301870"/>
    </source>
</evidence>
<proteinExistence type="predicted"/>
<dbReference type="OrthoDB" id="7324215at2759"/>
<dbReference type="GeneID" id="111353965"/>
<keyword evidence="1" id="KW-1185">Reference proteome</keyword>
<sequence>MSALGSLSQGNQQLLQDLQNELTTANQLLRLISLELEQIKTFTNPAGDFASNIQKNAELMKKLANLQQVDLTNLPPFTRKYIDLNENANQNVSYVEHNTFRNESEMDESQ</sequence>
<evidence type="ECO:0000313" key="2">
    <source>
        <dbReference type="RefSeq" id="XP_022822969.1"/>
    </source>
</evidence>
<dbReference type="KEGG" id="sliu:111353965"/>
<reference evidence="2" key="1">
    <citation type="submission" date="2025-08" db="UniProtKB">
        <authorList>
            <consortium name="RefSeq"/>
        </authorList>
    </citation>
    <scope>IDENTIFICATION</scope>
    <source>
        <strain evidence="2">Ishihara</strain>
        <tissue evidence="2">Whole body</tissue>
    </source>
</reference>
<accession>A0A9J7E8B1</accession>
<dbReference type="Proteomes" id="UP000301870">
    <property type="component" value="Chromosome 17"/>
</dbReference>
<gene>
    <name evidence="2" type="primary">LOC111353965</name>
</gene>
<name>A0A9J7E8B1_SPOLT</name>
<protein>
    <submittedName>
        <fullName evidence="2">Uncharacterized protein LOC111353965</fullName>
    </submittedName>
</protein>
<dbReference type="RefSeq" id="XP_022822969.1">
    <property type="nucleotide sequence ID" value="XM_022967201.1"/>
</dbReference>
<organism evidence="1 2">
    <name type="scientific">Spodoptera litura</name>
    <name type="common">Asian cotton leafworm</name>
    <dbReference type="NCBI Taxonomy" id="69820"/>
    <lineage>
        <taxon>Eukaryota</taxon>
        <taxon>Metazoa</taxon>
        <taxon>Ecdysozoa</taxon>
        <taxon>Arthropoda</taxon>
        <taxon>Hexapoda</taxon>
        <taxon>Insecta</taxon>
        <taxon>Pterygota</taxon>
        <taxon>Neoptera</taxon>
        <taxon>Endopterygota</taxon>
        <taxon>Lepidoptera</taxon>
        <taxon>Glossata</taxon>
        <taxon>Ditrysia</taxon>
        <taxon>Noctuoidea</taxon>
        <taxon>Noctuidae</taxon>
        <taxon>Amphipyrinae</taxon>
        <taxon>Spodoptera</taxon>
    </lineage>
</organism>